<reference evidence="7 8" key="1">
    <citation type="submission" date="2020-08" db="EMBL/GenBank/DDBJ databases">
        <title>Plant Genome Project.</title>
        <authorList>
            <person name="Zhang R.-G."/>
        </authorList>
    </citation>
    <scope>NUCLEOTIDE SEQUENCE [LARGE SCALE GENOMIC DNA]</scope>
    <source>
        <tissue evidence="7">Rhizome</tissue>
    </source>
</reference>
<accession>A0A8J5G2I4</accession>
<evidence type="ECO:0000256" key="2">
    <source>
        <dbReference type="ARBA" id="ARBA00005982"/>
    </source>
</evidence>
<dbReference type="Proteomes" id="UP000734854">
    <property type="component" value="Unassembled WGS sequence"/>
</dbReference>
<comment type="similarity">
    <text evidence="2">Belongs to the major facilitator superfamily. Proton-dependent oligopeptide transporter (POT/PTR) (TC 2.A.17) family.</text>
</comment>
<sequence length="595" mass="64902">MERDLDDEGGDAISLLAEEGDVIAEEVDRDDCVTDDGLGEGHEELVLDDTGNVHGMAHDSNQEQSSSGKGGLRTMPFIIANEVLEKISSSGLQSNMVIYLTREYHMANAAAAVIMLSWGALSNITPIFGAFLSDSYLGRFRTIAFATISCFVGLTLMWLTAMIPGAKPQPDSPATPHQMFLLFLSLAFSSIGSAGVRPCSIPFGADQFTNGNTSDRERTLRVYFNCYYASVGLSFIFASTVVVYVQDRFGWKVGFAVPVALIVASASMFLAGSPMYVKVRSRGSTLTGFCRVVVAAVKNRSVDLEKRDLVFGYEQGSSEVFLMPSDKLRACIRRYAGDPRVCTVEQVEDLKSVIGVLPLWSAGIMVSLVMSQQFGPLQAEAMNRRLGGRFTIPAGSFSVFQLLTMTLLSACYDSYILPAVSKLSGRPARLTLKQRMGIGVLISTASTAVAALVEAKRRRTEAKRMSALWLVPQYALVGLAEAFSVIGQVEFFYVALPRTMSSYAVALWTLGLGVSNLIGTALVKAVQAATARGGRPGWLATDLDEGHYDYYYWVLTAMGVVDFFYFMVCIWAYGEEVRKKPWEVEGEALVEEQSD</sequence>
<feature type="transmembrane region" description="Helical" evidence="6">
    <location>
        <begin position="178"/>
        <end position="196"/>
    </location>
</feature>
<keyword evidence="8" id="KW-1185">Reference proteome</keyword>
<dbReference type="Gene3D" id="1.20.1250.20">
    <property type="entry name" value="MFS general substrate transporter like domains"/>
    <property type="match status" value="1"/>
</dbReference>
<dbReference type="InterPro" id="IPR000109">
    <property type="entry name" value="POT_fam"/>
</dbReference>
<feature type="transmembrane region" description="Helical" evidence="6">
    <location>
        <begin position="550"/>
        <end position="573"/>
    </location>
</feature>
<evidence type="ECO:0000256" key="5">
    <source>
        <dbReference type="ARBA" id="ARBA00023136"/>
    </source>
</evidence>
<dbReference type="Pfam" id="PF00854">
    <property type="entry name" value="PTR2"/>
    <property type="match status" value="1"/>
</dbReference>
<dbReference type="SUPFAM" id="SSF103473">
    <property type="entry name" value="MFS general substrate transporter"/>
    <property type="match status" value="1"/>
</dbReference>
<dbReference type="CDD" id="cd17416">
    <property type="entry name" value="MFS_NPF1_2"/>
    <property type="match status" value="1"/>
</dbReference>
<evidence type="ECO:0000256" key="4">
    <source>
        <dbReference type="ARBA" id="ARBA00022989"/>
    </source>
</evidence>
<feature type="transmembrane region" description="Helical" evidence="6">
    <location>
        <begin position="226"/>
        <end position="245"/>
    </location>
</feature>
<dbReference type="PANTHER" id="PTHR11654">
    <property type="entry name" value="OLIGOPEPTIDE TRANSPORTER-RELATED"/>
    <property type="match status" value="1"/>
</dbReference>
<dbReference type="EMBL" id="JACMSC010000011">
    <property type="protein sequence ID" value="KAG6499788.1"/>
    <property type="molecule type" value="Genomic_DNA"/>
</dbReference>
<proteinExistence type="inferred from homology"/>
<evidence type="ECO:0000256" key="3">
    <source>
        <dbReference type="ARBA" id="ARBA00022692"/>
    </source>
</evidence>
<evidence type="ECO:0000256" key="6">
    <source>
        <dbReference type="SAM" id="Phobius"/>
    </source>
</evidence>
<feature type="transmembrane region" description="Helical" evidence="6">
    <location>
        <begin position="503"/>
        <end position="530"/>
    </location>
</feature>
<keyword evidence="5 6" id="KW-0472">Membrane</keyword>
<feature type="transmembrane region" description="Helical" evidence="6">
    <location>
        <begin position="109"/>
        <end position="131"/>
    </location>
</feature>
<feature type="transmembrane region" description="Helical" evidence="6">
    <location>
        <begin position="436"/>
        <end position="453"/>
    </location>
</feature>
<dbReference type="GO" id="GO:0016020">
    <property type="term" value="C:membrane"/>
    <property type="evidence" value="ECO:0007669"/>
    <property type="project" value="UniProtKB-SubCell"/>
</dbReference>
<keyword evidence="3 6" id="KW-0812">Transmembrane</keyword>
<name>A0A8J5G2I4_ZINOF</name>
<feature type="transmembrane region" description="Helical" evidence="6">
    <location>
        <begin position="390"/>
        <end position="415"/>
    </location>
</feature>
<dbReference type="InterPro" id="IPR036259">
    <property type="entry name" value="MFS_trans_sf"/>
</dbReference>
<dbReference type="AlphaFoldDB" id="A0A8J5G2I4"/>
<comment type="subcellular location">
    <subcellularLocation>
        <location evidence="1">Membrane</location>
        <topology evidence="1">Multi-pass membrane protein</topology>
    </subcellularLocation>
</comment>
<feature type="transmembrane region" description="Helical" evidence="6">
    <location>
        <begin position="473"/>
        <end position="496"/>
    </location>
</feature>
<feature type="transmembrane region" description="Helical" evidence="6">
    <location>
        <begin position="251"/>
        <end position="272"/>
    </location>
</feature>
<organism evidence="7 8">
    <name type="scientific">Zingiber officinale</name>
    <name type="common">Ginger</name>
    <name type="synonym">Amomum zingiber</name>
    <dbReference type="NCBI Taxonomy" id="94328"/>
    <lineage>
        <taxon>Eukaryota</taxon>
        <taxon>Viridiplantae</taxon>
        <taxon>Streptophyta</taxon>
        <taxon>Embryophyta</taxon>
        <taxon>Tracheophyta</taxon>
        <taxon>Spermatophyta</taxon>
        <taxon>Magnoliopsida</taxon>
        <taxon>Liliopsida</taxon>
        <taxon>Zingiberales</taxon>
        <taxon>Zingiberaceae</taxon>
        <taxon>Zingiber</taxon>
    </lineage>
</organism>
<feature type="transmembrane region" description="Helical" evidence="6">
    <location>
        <begin position="143"/>
        <end position="166"/>
    </location>
</feature>
<evidence type="ECO:0000313" key="8">
    <source>
        <dbReference type="Proteomes" id="UP000734854"/>
    </source>
</evidence>
<gene>
    <name evidence="7" type="ORF">ZIOFF_039580</name>
</gene>
<evidence type="ECO:0000256" key="1">
    <source>
        <dbReference type="ARBA" id="ARBA00004141"/>
    </source>
</evidence>
<keyword evidence="4 6" id="KW-1133">Transmembrane helix</keyword>
<dbReference type="GO" id="GO:0022857">
    <property type="term" value="F:transmembrane transporter activity"/>
    <property type="evidence" value="ECO:0007669"/>
    <property type="project" value="InterPro"/>
</dbReference>
<comment type="caution">
    <text evidence="7">The sequence shown here is derived from an EMBL/GenBank/DDBJ whole genome shotgun (WGS) entry which is preliminary data.</text>
</comment>
<evidence type="ECO:0000313" key="7">
    <source>
        <dbReference type="EMBL" id="KAG6499788.1"/>
    </source>
</evidence>
<protein>
    <submittedName>
        <fullName evidence="7">Uncharacterized protein</fullName>
    </submittedName>
</protein>